<reference evidence="3 4" key="1">
    <citation type="journal article" date="2011" name="Syst. Appl. Microbiol.">
        <title>Defluviimonas denitrificans gen. nov., sp. nov., and Pararhodobacter aggregans gen. nov., sp. nov., non-phototrophic Rhodobacteraceae from the biofilter of a marine aquaculture.</title>
        <authorList>
            <person name="Foesel B.U."/>
            <person name="Drake H.L."/>
            <person name="Schramm A."/>
        </authorList>
    </citation>
    <scope>NUCLEOTIDE SEQUENCE [LARGE SCALE GENOMIC DNA]</scope>
    <source>
        <strain evidence="3 4">D1-19</strain>
    </source>
</reference>
<protein>
    <recommendedName>
        <fullName evidence="5">Periplasmic heavy metal sensor</fullName>
    </recommendedName>
</protein>
<evidence type="ECO:0008006" key="5">
    <source>
        <dbReference type="Google" id="ProtNLM"/>
    </source>
</evidence>
<dbReference type="Proteomes" id="UP000244810">
    <property type="component" value="Unassembled WGS sequence"/>
</dbReference>
<dbReference type="AlphaFoldDB" id="A0A2T7UMB3"/>
<keyword evidence="2" id="KW-0472">Membrane</keyword>
<feature type="compositionally biased region" description="Pro residues" evidence="1">
    <location>
        <begin position="1"/>
        <end position="15"/>
    </location>
</feature>
<dbReference type="Pfam" id="PF13801">
    <property type="entry name" value="Metal_resist"/>
    <property type="match status" value="1"/>
</dbReference>
<keyword evidence="2" id="KW-0812">Transmembrane</keyword>
<dbReference type="OrthoDB" id="7688532at2"/>
<comment type="caution">
    <text evidence="3">The sequence shown here is derived from an EMBL/GenBank/DDBJ whole genome shotgun (WGS) entry which is preliminary data.</text>
</comment>
<keyword evidence="4" id="KW-1185">Reference proteome</keyword>
<dbReference type="RefSeq" id="WP_107754824.1">
    <property type="nucleotide sequence ID" value="NZ_QBKF01000017.1"/>
</dbReference>
<evidence type="ECO:0000313" key="3">
    <source>
        <dbReference type="EMBL" id="PVE45842.1"/>
    </source>
</evidence>
<evidence type="ECO:0000313" key="4">
    <source>
        <dbReference type="Proteomes" id="UP000244810"/>
    </source>
</evidence>
<dbReference type="InterPro" id="IPR025961">
    <property type="entry name" value="Metal_resist"/>
</dbReference>
<feature type="region of interest" description="Disordered" evidence="1">
    <location>
        <begin position="1"/>
        <end position="21"/>
    </location>
</feature>
<sequence>MTEPVTPSPASPPAPGARKPGRGLRVALVLSVMLNLLVVGVLAGGALRGPHFAPPGMPGQPDIRALWRALPAEARADLRAMGRERGLPGEPGPRPGREERRARTEALNARILDALRAEPFDAPGFSRLIDGDREALARRLDAAREAFATEVADLSPTERQAMADRLQEYWSEHARD</sequence>
<proteinExistence type="predicted"/>
<dbReference type="EMBL" id="QDDR01000011">
    <property type="protein sequence ID" value="PVE45842.1"/>
    <property type="molecule type" value="Genomic_DNA"/>
</dbReference>
<feature type="transmembrane region" description="Helical" evidence="2">
    <location>
        <begin position="26"/>
        <end position="47"/>
    </location>
</feature>
<organism evidence="3 4">
    <name type="scientific">Pararhodobacter aggregans</name>
    <dbReference type="NCBI Taxonomy" id="404875"/>
    <lineage>
        <taxon>Bacteria</taxon>
        <taxon>Pseudomonadati</taxon>
        <taxon>Pseudomonadota</taxon>
        <taxon>Alphaproteobacteria</taxon>
        <taxon>Rhodobacterales</taxon>
        <taxon>Paracoccaceae</taxon>
        <taxon>Pararhodobacter</taxon>
    </lineage>
</organism>
<accession>A0A2T7UMB3</accession>
<evidence type="ECO:0000256" key="1">
    <source>
        <dbReference type="SAM" id="MobiDB-lite"/>
    </source>
</evidence>
<gene>
    <name evidence="3" type="ORF">DDE23_18655</name>
</gene>
<name>A0A2T7UMB3_9RHOB</name>
<keyword evidence="2" id="KW-1133">Transmembrane helix</keyword>
<feature type="region of interest" description="Disordered" evidence="1">
    <location>
        <begin position="79"/>
        <end position="100"/>
    </location>
</feature>
<evidence type="ECO:0000256" key="2">
    <source>
        <dbReference type="SAM" id="Phobius"/>
    </source>
</evidence>